<evidence type="ECO:0000313" key="1">
    <source>
        <dbReference type="EMBL" id="MFC7749111.1"/>
    </source>
</evidence>
<keyword evidence="2" id="KW-1185">Reference proteome</keyword>
<dbReference type="Pfam" id="PF04525">
    <property type="entry name" value="LOR"/>
    <property type="match status" value="1"/>
</dbReference>
<name>A0ABW2V1D9_9BACL</name>
<dbReference type="InterPro" id="IPR007612">
    <property type="entry name" value="LOR"/>
</dbReference>
<protein>
    <submittedName>
        <fullName evidence="1">Uncharacterized protein</fullName>
    </submittedName>
</protein>
<dbReference type="InterPro" id="IPR025659">
    <property type="entry name" value="Tubby-like_C"/>
</dbReference>
<accession>A0ABW2V1D9</accession>
<dbReference type="EMBL" id="JBHTGQ010000009">
    <property type="protein sequence ID" value="MFC7749111.1"/>
    <property type="molecule type" value="Genomic_DNA"/>
</dbReference>
<reference evidence="2" key="1">
    <citation type="journal article" date="2019" name="Int. J. Syst. Evol. Microbiol.">
        <title>The Global Catalogue of Microorganisms (GCM) 10K type strain sequencing project: providing services to taxonomists for standard genome sequencing and annotation.</title>
        <authorList>
            <consortium name="The Broad Institute Genomics Platform"/>
            <consortium name="The Broad Institute Genome Sequencing Center for Infectious Disease"/>
            <person name="Wu L."/>
            <person name="Ma J."/>
        </authorList>
    </citation>
    <scope>NUCLEOTIDE SEQUENCE [LARGE SCALE GENOMIC DNA]</scope>
    <source>
        <strain evidence="2">JCM 18657</strain>
    </source>
</reference>
<evidence type="ECO:0000313" key="2">
    <source>
        <dbReference type="Proteomes" id="UP001596528"/>
    </source>
</evidence>
<comment type="caution">
    <text evidence="1">The sequence shown here is derived from an EMBL/GenBank/DDBJ whole genome shotgun (WGS) entry which is preliminary data.</text>
</comment>
<dbReference type="RefSeq" id="WP_138789340.1">
    <property type="nucleotide sequence ID" value="NZ_JBHTGQ010000009.1"/>
</dbReference>
<sequence length="164" mass="18732">MKLYFRDNFFSAGVTEIVDEVHNPAGELNLKSAFNSAVDVYDPDGKLACKGAFRFFSSRWEVRDAREETLGVLRARMSFFRKKFTYDTEGRGSYEITSPAFSREYEVRDSHGRIVAEFQRVNGWFESGAYCLDNRSDRLGDYELVCVIMGMNNLHKSAMTAAVT</sequence>
<dbReference type="Proteomes" id="UP001596528">
    <property type="component" value="Unassembled WGS sequence"/>
</dbReference>
<proteinExistence type="predicted"/>
<dbReference type="SUPFAM" id="SSF54518">
    <property type="entry name" value="Tubby C-terminal domain-like"/>
    <property type="match status" value="1"/>
</dbReference>
<gene>
    <name evidence="1" type="ORF">ACFQWB_04010</name>
</gene>
<organism evidence="1 2">
    <name type="scientific">Paenibacillus thermoaerophilus</name>
    <dbReference type="NCBI Taxonomy" id="1215385"/>
    <lineage>
        <taxon>Bacteria</taxon>
        <taxon>Bacillati</taxon>
        <taxon>Bacillota</taxon>
        <taxon>Bacilli</taxon>
        <taxon>Bacillales</taxon>
        <taxon>Paenibacillaceae</taxon>
        <taxon>Paenibacillus</taxon>
    </lineage>
</organism>